<evidence type="ECO:0000256" key="9">
    <source>
        <dbReference type="ARBA" id="ARBA00022989"/>
    </source>
</evidence>
<comment type="subcellular location">
    <subcellularLocation>
        <location evidence="1">Membrane</location>
        <topology evidence="1">Multi-pass membrane protein</topology>
    </subcellularLocation>
</comment>
<dbReference type="GO" id="GO:0016020">
    <property type="term" value="C:membrane"/>
    <property type="evidence" value="ECO:0007669"/>
    <property type="project" value="UniProtKB-SubCell"/>
</dbReference>
<keyword evidence="10" id="KW-0443">Lipid metabolism</keyword>
<dbReference type="GO" id="GO:0008444">
    <property type="term" value="F:CDP-diacylglycerol-glycerol-3-phosphate 3-phosphatidyltransferase activity"/>
    <property type="evidence" value="ECO:0007669"/>
    <property type="project" value="UniProtKB-EC"/>
</dbReference>
<keyword evidence="9 16" id="KW-1133">Transmembrane helix</keyword>
<dbReference type="Pfam" id="PF01066">
    <property type="entry name" value="CDP-OH_P_transf"/>
    <property type="match status" value="1"/>
</dbReference>
<feature type="transmembrane region" description="Helical" evidence="16">
    <location>
        <begin position="101"/>
        <end position="118"/>
    </location>
</feature>
<dbReference type="EC" id="2.7.8.5" evidence="4"/>
<evidence type="ECO:0000256" key="12">
    <source>
        <dbReference type="ARBA" id="ARBA00023209"/>
    </source>
</evidence>
<feature type="transmembrane region" description="Helical" evidence="16">
    <location>
        <begin position="156"/>
        <end position="176"/>
    </location>
</feature>
<dbReference type="Gene3D" id="1.20.120.1760">
    <property type="match status" value="1"/>
</dbReference>
<dbReference type="PANTHER" id="PTHR14269:SF60">
    <property type="entry name" value="CARDIOLIPIN SYNTHASE (CMP-FORMING)"/>
    <property type="match status" value="1"/>
</dbReference>
<evidence type="ECO:0000256" key="8">
    <source>
        <dbReference type="ARBA" id="ARBA00022692"/>
    </source>
</evidence>
<evidence type="ECO:0000256" key="16">
    <source>
        <dbReference type="SAM" id="Phobius"/>
    </source>
</evidence>
<name>A0A839STK1_9PROT</name>
<keyword evidence="6" id="KW-0444">Lipid biosynthesis</keyword>
<evidence type="ECO:0000313" key="17">
    <source>
        <dbReference type="EMBL" id="MBB3065040.1"/>
    </source>
</evidence>
<organism evidence="17 18">
    <name type="scientific">Limibacillus halophilus</name>
    <dbReference type="NCBI Taxonomy" id="1579333"/>
    <lineage>
        <taxon>Bacteria</taxon>
        <taxon>Pseudomonadati</taxon>
        <taxon>Pseudomonadota</taxon>
        <taxon>Alphaproteobacteria</taxon>
        <taxon>Rhodospirillales</taxon>
        <taxon>Rhodovibrionaceae</taxon>
        <taxon>Limibacillus</taxon>
    </lineage>
</organism>
<dbReference type="Proteomes" id="UP000581135">
    <property type="component" value="Unassembled WGS sequence"/>
</dbReference>
<dbReference type="InterPro" id="IPR043130">
    <property type="entry name" value="CDP-OH_PTrfase_TM_dom"/>
</dbReference>
<comment type="pathway">
    <text evidence="2">Phospholipid metabolism; phosphatidylglycerol biosynthesis; phosphatidylglycerol from CDP-diacylglycerol: step 1/2.</text>
</comment>
<dbReference type="GO" id="GO:0043337">
    <property type="term" value="F:cardiolipin synthase (CMP-forming)"/>
    <property type="evidence" value="ECO:0007669"/>
    <property type="project" value="TreeGrafter"/>
</dbReference>
<proteinExistence type="inferred from homology"/>
<protein>
    <recommendedName>
        <fullName evidence="5">CDP-diacylglycerol--glycerol-3-phosphate 3-phosphatidyltransferase</fullName>
        <ecNumber evidence="4">2.7.8.5</ecNumber>
    </recommendedName>
</protein>
<comment type="similarity">
    <text evidence="3 15">Belongs to the CDP-alcohol phosphatidyltransferase class-I family.</text>
</comment>
<feature type="transmembrane region" description="Helical" evidence="16">
    <location>
        <begin position="130"/>
        <end position="150"/>
    </location>
</feature>
<dbReference type="RefSeq" id="WP_221205764.1">
    <property type="nucleotide sequence ID" value="NZ_JACHXA010000003.1"/>
</dbReference>
<keyword evidence="7 15" id="KW-0808">Transferase</keyword>
<evidence type="ECO:0000256" key="4">
    <source>
        <dbReference type="ARBA" id="ARBA00013170"/>
    </source>
</evidence>
<dbReference type="PROSITE" id="PS00379">
    <property type="entry name" value="CDP_ALCOHOL_P_TRANSF"/>
    <property type="match status" value="1"/>
</dbReference>
<evidence type="ECO:0000256" key="15">
    <source>
        <dbReference type="RuleBase" id="RU003750"/>
    </source>
</evidence>
<dbReference type="PANTHER" id="PTHR14269">
    <property type="entry name" value="CDP-DIACYLGLYCEROL--GLYCEROL-3-PHOSPHATE 3-PHOSPHATIDYLTRANSFERASE-RELATED"/>
    <property type="match status" value="1"/>
</dbReference>
<evidence type="ECO:0000256" key="7">
    <source>
        <dbReference type="ARBA" id="ARBA00022679"/>
    </source>
</evidence>
<dbReference type="InterPro" id="IPR048254">
    <property type="entry name" value="CDP_ALCOHOL_P_TRANSF_CS"/>
</dbReference>
<keyword evidence="11 16" id="KW-0472">Membrane</keyword>
<keyword evidence="13" id="KW-1208">Phospholipid metabolism</keyword>
<dbReference type="EMBL" id="JACHXA010000003">
    <property type="protein sequence ID" value="MBB3065040.1"/>
    <property type="molecule type" value="Genomic_DNA"/>
</dbReference>
<dbReference type="GO" id="GO:0032049">
    <property type="term" value="P:cardiolipin biosynthetic process"/>
    <property type="evidence" value="ECO:0007669"/>
    <property type="project" value="TreeGrafter"/>
</dbReference>
<reference evidence="17 18" key="1">
    <citation type="submission" date="2020-08" db="EMBL/GenBank/DDBJ databases">
        <title>Genomic Encyclopedia of Type Strains, Phase III (KMG-III): the genomes of soil and plant-associated and newly described type strains.</title>
        <authorList>
            <person name="Whitman W."/>
        </authorList>
    </citation>
    <scope>NUCLEOTIDE SEQUENCE [LARGE SCALE GENOMIC DNA]</scope>
    <source>
        <strain evidence="17 18">CECT 8803</strain>
    </source>
</reference>
<evidence type="ECO:0000256" key="1">
    <source>
        <dbReference type="ARBA" id="ARBA00004141"/>
    </source>
</evidence>
<dbReference type="AlphaFoldDB" id="A0A839STK1"/>
<feature type="transmembrane region" description="Helical" evidence="16">
    <location>
        <begin position="73"/>
        <end position="95"/>
    </location>
</feature>
<dbReference type="InterPro" id="IPR000462">
    <property type="entry name" value="CDP-OH_P_trans"/>
</dbReference>
<comment type="catalytic activity">
    <reaction evidence="14">
        <text>a CDP-1,2-diacyl-sn-glycerol + sn-glycerol 3-phosphate = a 1,2-diacyl-sn-glycero-3-phospho-(1'-sn-glycero-3'-phosphate) + CMP + H(+)</text>
        <dbReference type="Rhea" id="RHEA:12593"/>
        <dbReference type="ChEBI" id="CHEBI:15378"/>
        <dbReference type="ChEBI" id="CHEBI:57597"/>
        <dbReference type="ChEBI" id="CHEBI:58332"/>
        <dbReference type="ChEBI" id="CHEBI:60110"/>
        <dbReference type="ChEBI" id="CHEBI:60377"/>
        <dbReference type="EC" id="2.7.8.5"/>
    </reaction>
</comment>
<evidence type="ECO:0000256" key="13">
    <source>
        <dbReference type="ARBA" id="ARBA00023264"/>
    </source>
</evidence>
<dbReference type="PIRSF" id="PIRSF000847">
    <property type="entry name" value="Phos_ph_gly_syn"/>
    <property type="match status" value="1"/>
</dbReference>
<evidence type="ECO:0000256" key="5">
    <source>
        <dbReference type="ARBA" id="ARBA00014944"/>
    </source>
</evidence>
<evidence type="ECO:0000256" key="14">
    <source>
        <dbReference type="ARBA" id="ARBA00048586"/>
    </source>
</evidence>
<evidence type="ECO:0000256" key="2">
    <source>
        <dbReference type="ARBA" id="ARBA00005042"/>
    </source>
</evidence>
<sequence>MKALLTTLPNTITMLRFCSVPFVLYLLLLGYYEAAFWVFLAAGVSDAVDGLLARVLNARSSFGAYADPLADKALLIVSSITLAWLELLPLWLVFLLVFRDLLIIGGAVVFQALSQTLTMQPLLISKLNTAAQITLVAAVMAQAAGFILLGGLEPTLIYLVAGTTFLSGGAYVIVWLRKAMALEDRT</sequence>
<evidence type="ECO:0000256" key="3">
    <source>
        <dbReference type="ARBA" id="ARBA00010441"/>
    </source>
</evidence>
<dbReference type="InterPro" id="IPR004570">
    <property type="entry name" value="Phosphatidylglycerol_P_synth"/>
</dbReference>
<keyword evidence="18" id="KW-1185">Reference proteome</keyword>
<accession>A0A839STK1</accession>
<gene>
    <name evidence="17" type="ORF">FHR98_001319</name>
</gene>
<evidence type="ECO:0000256" key="11">
    <source>
        <dbReference type="ARBA" id="ARBA00023136"/>
    </source>
</evidence>
<evidence type="ECO:0000256" key="6">
    <source>
        <dbReference type="ARBA" id="ARBA00022516"/>
    </source>
</evidence>
<comment type="caution">
    <text evidence="17">The sequence shown here is derived from an EMBL/GenBank/DDBJ whole genome shotgun (WGS) entry which is preliminary data.</text>
</comment>
<keyword evidence="12" id="KW-0594">Phospholipid biosynthesis</keyword>
<dbReference type="InterPro" id="IPR050324">
    <property type="entry name" value="CDP-alcohol_PTase-I"/>
</dbReference>
<evidence type="ECO:0000313" key="18">
    <source>
        <dbReference type="Proteomes" id="UP000581135"/>
    </source>
</evidence>
<evidence type="ECO:0000256" key="10">
    <source>
        <dbReference type="ARBA" id="ARBA00023098"/>
    </source>
</evidence>
<keyword evidence="8 16" id="KW-0812">Transmembrane</keyword>